<evidence type="ECO:0000259" key="2">
    <source>
        <dbReference type="Pfam" id="PF02357"/>
    </source>
</evidence>
<dbReference type="CDD" id="cd09895">
    <property type="entry name" value="NGN_SP_UpxY"/>
    <property type="match status" value="1"/>
</dbReference>
<accession>A0A5C6LJT6</accession>
<dbReference type="GO" id="GO:0006354">
    <property type="term" value="P:DNA-templated transcription elongation"/>
    <property type="evidence" value="ECO:0007669"/>
    <property type="project" value="InterPro"/>
</dbReference>
<dbReference type="OrthoDB" id="9796143at2"/>
<reference evidence="3 4" key="1">
    <citation type="submission" date="2019-08" db="EMBL/GenBank/DDBJ databases">
        <title>Whole genome sequencing of chitin degrading bacteria Chitinophaga pinensis YS16.</title>
        <authorList>
            <person name="Singh R.P."/>
            <person name="Manchanda G."/>
            <person name="Maurya I.K."/>
            <person name="Joshi N.K."/>
            <person name="Srivastava A.K."/>
        </authorList>
    </citation>
    <scope>NUCLEOTIDE SEQUENCE [LARGE SCALE GENOMIC DNA]</scope>
    <source>
        <strain evidence="3 4">YS-16</strain>
    </source>
</reference>
<keyword evidence="4" id="KW-1185">Reference proteome</keyword>
<dbReference type="Proteomes" id="UP000318815">
    <property type="component" value="Unassembled WGS sequence"/>
</dbReference>
<dbReference type="SUPFAM" id="SSF82679">
    <property type="entry name" value="N-utilization substance G protein NusG, N-terminal domain"/>
    <property type="match status" value="1"/>
</dbReference>
<evidence type="ECO:0000313" key="4">
    <source>
        <dbReference type="Proteomes" id="UP000318815"/>
    </source>
</evidence>
<dbReference type="RefSeq" id="WP_146308338.1">
    <property type="nucleotide sequence ID" value="NZ_VOHS01000078.1"/>
</dbReference>
<comment type="caution">
    <text evidence="3">The sequence shown here is derived from an EMBL/GenBank/DDBJ whole genome shotgun (WGS) entry which is preliminary data.</text>
</comment>
<dbReference type="Pfam" id="PF02357">
    <property type="entry name" value="NusG"/>
    <property type="match status" value="1"/>
</dbReference>
<dbReference type="AlphaFoldDB" id="A0A5C6LJT6"/>
<organism evidence="3 4">
    <name type="scientific">Chitinophaga pinensis</name>
    <dbReference type="NCBI Taxonomy" id="79329"/>
    <lineage>
        <taxon>Bacteria</taxon>
        <taxon>Pseudomonadati</taxon>
        <taxon>Bacteroidota</taxon>
        <taxon>Chitinophagia</taxon>
        <taxon>Chitinophagales</taxon>
        <taxon>Chitinophagaceae</taxon>
        <taxon>Chitinophaga</taxon>
    </lineage>
</organism>
<dbReference type="EMBL" id="VOHS01000078">
    <property type="protein sequence ID" value="TWV90919.1"/>
    <property type="molecule type" value="Genomic_DNA"/>
</dbReference>
<keyword evidence="1" id="KW-0804">Transcription</keyword>
<dbReference type="InterPro" id="IPR006645">
    <property type="entry name" value="NGN-like_dom"/>
</dbReference>
<evidence type="ECO:0000313" key="3">
    <source>
        <dbReference type="EMBL" id="TWV90919.1"/>
    </source>
</evidence>
<sequence length="157" mass="17815">MSNFVPGWRVIYTRPNQEKRVSARLHDLNVDAFLPLTKARHQWHDRVKVIETPLFPSYVFVNLHNVAELNKGLGLDGVVKYVRFGSRIATVENTVIDNIRLAMNTALPMEVTDTTFQPGQHLVITEGPLSGFDCELIDFKGAQKALVRVQLLNRNFS</sequence>
<protein>
    <submittedName>
        <fullName evidence="3">UpxY family transcription antiterminator</fullName>
    </submittedName>
</protein>
<feature type="domain" description="NusG-like N-terminal" evidence="2">
    <location>
        <begin position="8"/>
        <end position="100"/>
    </location>
</feature>
<dbReference type="NCBIfam" id="NF033644">
    <property type="entry name" value="antiterm_UpxY"/>
    <property type="match status" value="1"/>
</dbReference>
<proteinExistence type="predicted"/>
<dbReference type="InterPro" id="IPR036735">
    <property type="entry name" value="NGN_dom_sf"/>
</dbReference>
<dbReference type="Gene3D" id="3.30.70.940">
    <property type="entry name" value="NusG, N-terminal domain"/>
    <property type="match status" value="1"/>
</dbReference>
<gene>
    <name evidence="3" type="ORF">FEF09_29145</name>
</gene>
<name>A0A5C6LJT6_9BACT</name>
<evidence type="ECO:0000256" key="1">
    <source>
        <dbReference type="ARBA" id="ARBA00023163"/>
    </source>
</evidence>